<accession>A0A8K0HCM5</accession>
<name>A0A8K0HCM5_9ROSA</name>
<proteinExistence type="predicted"/>
<sequence length="80" mass="9356">MALVSAVVTSTLEIYKRLESLGIVEFHYQKVGVQFFQDLITSEAWLRDEHVNITLHLMCICMRLHPNLFEFHVAIIDSFF</sequence>
<dbReference type="EMBL" id="VOIH02000004">
    <property type="protein sequence ID" value="KAF3449709.1"/>
    <property type="molecule type" value="Genomic_DNA"/>
</dbReference>
<evidence type="ECO:0000313" key="1">
    <source>
        <dbReference type="EMBL" id="KAF3449709.1"/>
    </source>
</evidence>
<evidence type="ECO:0000313" key="2">
    <source>
        <dbReference type="Proteomes" id="UP000796880"/>
    </source>
</evidence>
<comment type="caution">
    <text evidence="1">The sequence shown here is derived from an EMBL/GenBank/DDBJ whole genome shotgun (WGS) entry which is preliminary data.</text>
</comment>
<dbReference type="AlphaFoldDB" id="A0A8K0HCM5"/>
<protein>
    <submittedName>
        <fullName evidence="1">Uncharacterized protein</fullName>
    </submittedName>
</protein>
<organism evidence="1 2">
    <name type="scientific">Rhamnella rubrinervis</name>
    <dbReference type="NCBI Taxonomy" id="2594499"/>
    <lineage>
        <taxon>Eukaryota</taxon>
        <taxon>Viridiplantae</taxon>
        <taxon>Streptophyta</taxon>
        <taxon>Embryophyta</taxon>
        <taxon>Tracheophyta</taxon>
        <taxon>Spermatophyta</taxon>
        <taxon>Magnoliopsida</taxon>
        <taxon>eudicotyledons</taxon>
        <taxon>Gunneridae</taxon>
        <taxon>Pentapetalae</taxon>
        <taxon>rosids</taxon>
        <taxon>fabids</taxon>
        <taxon>Rosales</taxon>
        <taxon>Rhamnaceae</taxon>
        <taxon>rhamnoid group</taxon>
        <taxon>Rhamneae</taxon>
        <taxon>Rhamnella</taxon>
    </lineage>
</organism>
<reference evidence="1" key="1">
    <citation type="submission" date="2020-03" db="EMBL/GenBank/DDBJ databases">
        <title>A high-quality chromosome-level genome assembly of a woody plant with both climbing and erect habits, Rhamnella rubrinervis.</title>
        <authorList>
            <person name="Lu Z."/>
            <person name="Yang Y."/>
            <person name="Zhu X."/>
            <person name="Sun Y."/>
        </authorList>
    </citation>
    <scope>NUCLEOTIDE SEQUENCE</scope>
    <source>
        <strain evidence="1">BYM</strain>
        <tissue evidence="1">Leaf</tissue>
    </source>
</reference>
<gene>
    <name evidence="1" type="ORF">FNV43_RR10440</name>
</gene>
<dbReference type="Proteomes" id="UP000796880">
    <property type="component" value="Unassembled WGS sequence"/>
</dbReference>
<keyword evidence="2" id="KW-1185">Reference proteome</keyword>